<keyword evidence="1" id="KW-0732">Signal</keyword>
<sequence length="158" mass="17542">GRPLSAFSHFSILPSEWMDLRLLLCLLLLSLTAVASLPLVQLEDEDDGGDNPRAYLVITSEGEDDLTPDKIRRDDVLEMLGAREESMGKRSLTGGRLGFRPGKRSLALGRTHFRPGKRSIALGRMGFRPGKRSLALGRNGFRPGKRMVPLQSMDADYY</sequence>
<dbReference type="Proteomes" id="UP001432027">
    <property type="component" value="Unassembled WGS sequence"/>
</dbReference>
<comment type="caution">
    <text evidence="2">The sequence shown here is derived from an EMBL/GenBank/DDBJ whole genome shotgun (WGS) entry which is preliminary data.</text>
</comment>
<proteinExistence type="predicted"/>
<evidence type="ECO:0000313" key="2">
    <source>
        <dbReference type="EMBL" id="GMT04177.1"/>
    </source>
</evidence>
<keyword evidence="3" id="KW-1185">Reference proteome</keyword>
<dbReference type="AlphaFoldDB" id="A0AAV5UBK1"/>
<organism evidence="2 3">
    <name type="scientific">Pristionchus entomophagus</name>
    <dbReference type="NCBI Taxonomy" id="358040"/>
    <lineage>
        <taxon>Eukaryota</taxon>
        <taxon>Metazoa</taxon>
        <taxon>Ecdysozoa</taxon>
        <taxon>Nematoda</taxon>
        <taxon>Chromadorea</taxon>
        <taxon>Rhabditida</taxon>
        <taxon>Rhabditina</taxon>
        <taxon>Diplogasteromorpha</taxon>
        <taxon>Diplogasteroidea</taxon>
        <taxon>Neodiplogasteridae</taxon>
        <taxon>Pristionchus</taxon>
    </lineage>
</organism>
<dbReference type="EMBL" id="BTSX01000006">
    <property type="protein sequence ID" value="GMT04177.1"/>
    <property type="molecule type" value="Genomic_DNA"/>
</dbReference>
<protein>
    <submittedName>
        <fullName evidence="2">Uncharacterized protein</fullName>
    </submittedName>
</protein>
<feature type="signal peptide" evidence="1">
    <location>
        <begin position="1"/>
        <end position="36"/>
    </location>
</feature>
<reference evidence="2" key="1">
    <citation type="submission" date="2023-10" db="EMBL/GenBank/DDBJ databases">
        <title>Genome assembly of Pristionchus species.</title>
        <authorList>
            <person name="Yoshida K."/>
            <person name="Sommer R.J."/>
        </authorList>
    </citation>
    <scope>NUCLEOTIDE SEQUENCE</scope>
    <source>
        <strain evidence="2">RS0144</strain>
    </source>
</reference>
<gene>
    <name evidence="2" type="ORF">PENTCL1PPCAC_26351</name>
</gene>
<name>A0AAV5UBK1_9BILA</name>
<evidence type="ECO:0000256" key="1">
    <source>
        <dbReference type="SAM" id="SignalP"/>
    </source>
</evidence>
<feature type="chain" id="PRO_5043316165" evidence="1">
    <location>
        <begin position="37"/>
        <end position="158"/>
    </location>
</feature>
<evidence type="ECO:0000313" key="3">
    <source>
        <dbReference type="Proteomes" id="UP001432027"/>
    </source>
</evidence>
<feature type="non-terminal residue" evidence="2">
    <location>
        <position position="1"/>
    </location>
</feature>
<accession>A0AAV5UBK1</accession>